<dbReference type="AlphaFoldDB" id="A0A195FIL1"/>
<dbReference type="Proteomes" id="UP000078541">
    <property type="component" value="Unassembled WGS sequence"/>
</dbReference>
<evidence type="ECO:0000313" key="2">
    <source>
        <dbReference type="EMBL" id="KYN40238.1"/>
    </source>
</evidence>
<accession>A0A195FIL1</accession>
<dbReference type="EMBL" id="KQ981523">
    <property type="protein sequence ID" value="KYN40238.1"/>
    <property type="molecule type" value="Genomic_DNA"/>
</dbReference>
<reference evidence="2 3" key="1">
    <citation type="submission" date="2016-03" db="EMBL/GenBank/DDBJ databases">
        <title>Trachymyrmex septentrionalis WGS genome.</title>
        <authorList>
            <person name="Nygaard S."/>
            <person name="Hu H."/>
            <person name="Boomsma J."/>
            <person name="Zhang G."/>
        </authorList>
    </citation>
    <scope>NUCLEOTIDE SEQUENCE [LARGE SCALE GENOMIC DNA]</scope>
    <source>
        <strain evidence="2">Tsep2-gDNA-1</strain>
        <tissue evidence="2">Whole body</tissue>
    </source>
</reference>
<feature type="region of interest" description="Disordered" evidence="1">
    <location>
        <begin position="323"/>
        <end position="408"/>
    </location>
</feature>
<evidence type="ECO:0000313" key="3">
    <source>
        <dbReference type="Proteomes" id="UP000078541"/>
    </source>
</evidence>
<sequence>LISSSPYSPRRVRAPSTKWGNSSFDGGSFKPSSSYADLLSIRTANARTSARTSANDNSVSVVTAATLAQASRAAIKQRARSRRKVGRPTMQDSCAFHQDLNATQVNDVLQYQDQCVQRGIRKASKPKDNKCKMLFVAGAPVAAAASNGASLRRTSVLAHGTLASLKGNAPTIQSSSQFSNSYTKFVPSTARKIEEHLCAAGEERDLNVMAKGRREGRMKRGCNVRPILCGFRCLAIKRRNVEKERRRDIYAITNEATSLERVKWKKFYEDTHAVERCEGETRRWSTAEERPFRLVSADKNLRVGRTEKEEERKLQEAEAIDGREVKRRRRSQQKSFCPPSRTIVYTTSPILGGERRLSGPEGREMKRAAKETRVKAGDPGEHGGAEVSGKLNLAQDVTAPGNTGASVR</sequence>
<proteinExistence type="predicted"/>
<organism evidence="2 3">
    <name type="scientific">Trachymyrmex septentrionalis</name>
    <dbReference type="NCBI Taxonomy" id="34720"/>
    <lineage>
        <taxon>Eukaryota</taxon>
        <taxon>Metazoa</taxon>
        <taxon>Ecdysozoa</taxon>
        <taxon>Arthropoda</taxon>
        <taxon>Hexapoda</taxon>
        <taxon>Insecta</taxon>
        <taxon>Pterygota</taxon>
        <taxon>Neoptera</taxon>
        <taxon>Endopterygota</taxon>
        <taxon>Hymenoptera</taxon>
        <taxon>Apocrita</taxon>
        <taxon>Aculeata</taxon>
        <taxon>Formicoidea</taxon>
        <taxon>Formicidae</taxon>
        <taxon>Myrmicinae</taxon>
        <taxon>Trachymyrmex</taxon>
    </lineage>
</organism>
<feature type="compositionally biased region" description="Basic and acidic residues" evidence="1">
    <location>
        <begin position="353"/>
        <end position="384"/>
    </location>
</feature>
<feature type="non-terminal residue" evidence="2">
    <location>
        <position position="1"/>
    </location>
</feature>
<feature type="region of interest" description="Disordered" evidence="1">
    <location>
        <begin position="1"/>
        <end position="25"/>
    </location>
</feature>
<gene>
    <name evidence="2" type="ORF">ALC56_05183</name>
</gene>
<keyword evidence="3" id="KW-1185">Reference proteome</keyword>
<evidence type="ECO:0000256" key="1">
    <source>
        <dbReference type="SAM" id="MobiDB-lite"/>
    </source>
</evidence>
<protein>
    <submittedName>
        <fullName evidence="2">Uncharacterized protein</fullName>
    </submittedName>
</protein>
<name>A0A195FIL1_9HYME</name>